<dbReference type="Proteomes" id="UP001396334">
    <property type="component" value="Unassembled WGS sequence"/>
</dbReference>
<name>A0ABR2NAB3_9ROSI</name>
<proteinExistence type="predicted"/>
<gene>
    <name evidence="1" type="ORF">V6N11_049450</name>
</gene>
<keyword evidence="2" id="KW-1185">Reference proteome</keyword>
<protein>
    <submittedName>
        <fullName evidence="1">Uncharacterized protein</fullName>
    </submittedName>
</protein>
<reference evidence="1 2" key="1">
    <citation type="journal article" date="2024" name="G3 (Bethesda)">
        <title>Genome assembly of Hibiscus sabdariffa L. provides insights into metabolisms of medicinal natural products.</title>
        <authorList>
            <person name="Kim T."/>
        </authorList>
    </citation>
    <scope>NUCLEOTIDE SEQUENCE [LARGE SCALE GENOMIC DNA]</scope>
    <source>
        <strain evidence="1">TK-2024</strain>
        <tissue evidence="1">Old leaves</tissue>
    </source>
</reference>
<accession>A0ABR2NAB3</accession>
<organism evidence="1 2">
    <name type="scientific">Hibiscus sabdariffa</name>
    <name type="common">roselle</name>
    <dbReference type="NCBI Taxonomy" id="183260"/>
    <lineage>
        <taxon>Eukaryota</taxon>
        <taxon>Viridiplantae</taxon>
        <taxon>Streptophyta</taxon>
        <taxon>Embryophyta</taxon>
        <taxon>Tracheophyta</taxon>
        <taxon>Spermatophyta</taxon>
        <taxon>Magnoliopsida</taxon>
        <taxon>eudicotyledons</taxon>
        <taxon>Gunneridae</taxon>
        <taxon>Pentapetalae</taxon>
        <taxon>rosids</taxon>
        <taxon>malvids</taxon>
        <taxon>Malvales</taxon>
        <taxon>Malvaceae</taxon>
        <taxon>Malvoideae</taxon>
        <taxon>Hibiscus</taxon>
    </lineage>
</organism>
<sequence>MNSQVWGTMPFPSIADGCSTISNGCGLLEQERDGRIAALIPLCQNFLAALIPEEDSQFDIYGTGFQMDGELGSNGLTHIVNFQSTGHASVNGYRTPGRPEYDNP</sequence>
<evidence type="ECO:0000313" key="1">
    <source>
        <dbReference type="EMBL" id="KAK8973101.1"/>
    </source>
</evidence>
<evidence type="ECO:0000313" key="2">
    <source>
        <dbReference type="Proteomes" id="UP001396334"/>
    </source>
</evidence>
<dbReference type="EMBL" id="JBBPBN010000192">
    <property type="protein sequence ID" value="KAK8973101.1"/>
    <property type="molecule type" value="Genomic_DNA"/>
</dbReference>
<comment type="caution">
    <text evidence="1">The sequence shown here is derived from an EMBL/GenBank/DDBJ whole genome shotgun (WGS) entry which is preliminary data.</text>
</comment>